<gene>
    <name evidence="2" type="ORF">PMEA_00008234</name>
</gene>
<feature type="coiled-coil region" evidence="1">
    <location>
        <begin position="6"/>
        <end position="33"/>
    </location>
</feature>
<keyword evidence="3" id="KW-1185">Reference proteome</keyword>
<feature type="non-terminal residue" evidence="2">
    <location>
        <position position="143"/>
    </location>
</feature>
<evidence type="ECO:0000313" key="2">
    <source>
        <dbReference type="EMBL" id="CAH3119308.1"/>
    </source>
</evidence>
<dbReference type="AlphaFoldDB" id="A0AAU9WMI8"/>
<proteinExistence type="predicted"/>
<dbReference type="EMBL" id="CALNXJ010000017">
    <property type="protein sequence ID" value="CAH3119308.1"/>
    <property type="molecule type" value="Genomic_DNA"/>
</dbReference>
<dbReference type="Proteomes" id="UP001159428">
    <property type="component" value="Unassembled WGS sequence"/>
</dbReference>
<name>A0AAU9WMI8_9CNID</name>
<evidence type="ECO:0000313" key="3">
    <source>
        <dbReference type="Proteomes" id="UP001159428"/>
    </source>
</evidence>
<comment type="caution">
    <text evidence="2">The sequence shown here is derived from an EMBL/GenBank/DDBJ whole genome shotgun (WGS) entry which is preliminary data.</text>
</comment>
<protein>
    <submittedName>
        <fullName evidence="2">Uncharacterized protein</fullName>
    </submittedName>
</protein>
<sequence length="143" mass="16139">MPNPNVNRLEKENESLKSEIAALKKNLKTFRIRSNLASTMLILQQLWSHLNVLSKRVEEIGKSIELIQRYSYEYSVKIVGLPEIKASESASDTTTLCLSLFQAAGVEISIQDIDIAHRTLTRNATPGPRPVVCKFTRRIGEEK</sequence>
<reference evidence="2 3" key="1">
    <citation type="submission" date="2022-05" db="EMBL/GenBank/DDBJ databases">
        <authorList>
            <consortium name="Genoscope - CEA"/>
            <person name="William W."/>
        </authorList>
    </citation>
    <scope>NUCLEOTIDE SEQUENCE [LARGE SCALE GENOMIC DNA]</scope>
</reference>
<accession>A0AAU9WMI8</accession>
<keyword evidence="1" id="KW-0175">Coiled coil</keyword>
<evidence type="ECO:0000256" key="1">
    <source>
        <dbReference type="SAM" id="Coils"/>
    </source>
</evidence>
<organism evidence="2 3">
    <name type="scientific">Pocillopora meandrina</name>
    <dbReference type="NCBI Taxonomy" id="46732"/>
    <lineage>
        <taxon>Eukaryota</taxon>
        <taxon>Metazoa</taxon>
        <taxon>Cnidaria</taxon>
        <taxon>Anthozoa</taxon>
        <taxon>Hexacorallia</taxon>
        <taxon>Scleractinia</taxon>
        <taxon>Astrocoeniina</taxon>
        <taxon>Pocilloporidae</taxon>
        <taxon>Pocillopora</taxon>
    </lineage>
</organism>